<evidence type="ECO:0000313" key="3">
    <source>
        <dbReference type="Proteomes" id="UP000324832"/>
    </source>
</evidence>
<proteinExistence type="predicted"/>
<dbReference type="Proteomes" id="UP000324832">
    <property type="component" value="Unassembled WGS sequence"/>
</dbReference>
<feature type="region of interest" description="Disordered" evidence="1">
    <location>
        <begin position="18"/>
        <end position="39"/>
    </location>
</feature>
<organism evidence="2 3">
    <name type="scientific">Leptidea sinapis</name>
    <dbReference type="NCBI Taxonomy" id="189913"/>
    <lineage>
        <taxon>Eukaryota</taxon>
        <taxon>Metazoa</taxon>
        <taxon>Ecdysozoa</taxon>
        <taxon>Arthropoda</taxon>
        <taxon>Hexapoda</taxon>
        <taxon>Insecta</taxon>
        <taxon>Pterygota</taxon>
        <taxon>Neoptera</taxon>
        <taxon>Endopterygota</taxon>
        <taxon>Lepidoptera</taxon>
        <taxon>Glossata</taxon>
        <taxon>Ditrysia</taxon>
        <taxon>Papilionoidea</taxon>
        <taxon>Pieridae</taxon>
        <taxon>Dismorphiinae</taxon>
        <taxon>Leptidea</taxon>
    </lineage>
</organism>
<evidence type="ECO:0000313" key="2">
    <source>
        <dbReference type="EMBL" id="VVC87682.1"/>
    </source>
</evidence>
<dbReference type="EMBL" id="FZQP02000160">
    <property type="protein sequence ID" value="VVC87682.1"/>
    <property type="molecule type" value="Genomic_DNA"/>
</dbReference>
<keyword evidence="3" id="KW-1185">Reference proteome</keyword>
<evidence type="ECO:0000256" key="1">
    <source>
        <dbReference type="SAM" id="MobiDB-lite"/>
    </source>
</evidence>
<gene>
    <name evidence="2" type="ORF">LSINAPIS_LOCUS1223</name>
</gene>
<accession>A0A5E4PQT7</accession>
<name>A0A5E4PQT7_9NEOP</name>
<dbReference type="AlphaFoldDB" id="A0A5E4PQT7"/>
<sequence length="81" mass="9377">MAVSRFQGKTKYVQETVEYDDDATQADSPPSQKRPKVGGEPITYFSYLVSMQTELSKKFILLFSNWDCLHVYLLFLTMTNK</sequence>
<protein>
    <submittedName>
        <fullName evidence="2">Uncharacterized protein</fullName>
    </submittedName>
</protein>
<reference evidence="2 3" key="1">
    <citation type="submission" date="2017-07" db="EMBL/GenBank/DDBJ databases">
        <authorList>
            <person name="Talla V."/>
            <person name="Backstrom N."/>
        </authorList>
    </citation>
    <scope>NUCLEOTIDE SEQUENCE [LARGE SCALE GENOMIC DNA]</scope>
</reference>